<dbReference type="PROSITE" id="PS00409">
    <property type="entry name" value="PROKAR_NTER_METHYL"/>
    <property type="match status" value="1"/>
</dbReference>
<dbReference type="Proteomes" id="UP001235343">
    <property type="component" value="Unassembled WGS sequence"/>
</dbReference>
<accession>A0ABT7L6R9</accession>
<dbReference type="EMBL" id="JASTZU010000041">
    <property type="protein sequence ID" value="MDL4841557.1"/>
    <property type="molecule type" value="Genomic_DNA"/>
</dbReference>
<organism evidence="4 5">
    <name type="scientific">Aquibacillus rhizosphaerae</name>
    <dbReference type="NCBI Taxonomy" id="3051431"/>
    <lineage>
        <taxon>Bacteria</taxon>
        <taxon>Bacillati</taxon>
        <taxon>Bacillota</taxon>
        <taxon>Bacilli</taxon>
        <taxon>Bacillales</taxon>
        <taxon>Bacillaceae</taxon>
        <taxon>Aquibacillus</taxon>
    </lineage>
</organism>
<evidence type="ECO:0000256" key="1">
    <source>
        <dbReference type="ARBA" id="ARBA00004241"/>
    </source>
</evidence>
<gene>
    <name evidence="4" type="primary">comGD</name>
    <name evidence="4" type="ORF">QQS35_14035</name>
</gene>
<reference evidence="4 5" key="1">
    <citation type="submission" date="2023-06" db="EMBL/GenBank/DDBJ databases">
        <title>Aquibacillus rhizosphaerae LR5S19.</title>
        <authorList>
            <person name="Sun J.-Q."/>
        </authorList>
    </citation>
    <scope>NUCLEOTIDE SEQUENCE [LARGE SCALE GENOMIC DNA]</scope>
    <source>
        <strain evidence="4 5">LR5S19</strain>
    </source>
</reference>
<evidence type="ECO:0000256" key="3">
    <source>
        <dbReference type="SAM" id="Phobius"/>
    </source>
</evidence>
<feature type="transmembrane region" description="Helical" evidence="3">
    <location>
        <begin position="7"/>
        <end position="29"/>
    </location>
</feature>
<dbReference type="InterPro" id="IPR016785">
    <property type="entry name" value="ComGD"/>
</dbReference>
<evidence type="ECO:0000256" key="2">
    <source>
        <dbReference type="ARBA" id="ARBA00023287"/>
    </source>
</evidence>
<keyword evidence="3" id="KW-0472">Membrane</keyword>
<protein>
    <submittedName>
        <fullName evidence="4">Competence type IV pilus minor pilin ComGD</fullName>
    </submittedName>
</protein>
<keyword evidence="3" id="KW-1133">Transmembrane helix</keyword>
<sequence>MRQEQGFTLIETLIVLSIVSLFLVIGLSFQSHSLYQNQANQFFRLFQSDVLYLQQISMVSRDNAYLTILPNEHSYEIKTGGLGEVLVKREYPKNWLVDLNTLSAPISFTINGTIKKPGMFYVKTPTRKYSIYFPFGKGRSYIIENEL</sequence>
<dbReference type="PIRSF" id="PIRSF021292">
    <property type="entry name" value="Competence_ComGD"/>
    <property type="match status" value="1"/>
</dbReference>
<evidence type="ECO:0000313" key="4">
    <source>
        <dbReference type="EMBL" id="MDL4841557.1"/>
    </source>
</evidence>
<evidence type="ECO:0000313" key="5">
    <source>
        <dbReference type="Proteomes" id="UP001235343"/>
    </source>
</evidence>
<dbReference type="InterPro" id="IPR045584">
    <property type="entry name" value="Pilin-like"/>
</dbReference>
<dbReference type="NCBIfam" id="NF040982">
    <property type="entry name" value="ComGD"/>
    <property type="match status" value="1"/>
</dbReference>
<keyword evidence="2" id="KW-0178">Competence</keyword>
<comment type="subcellular location">
    <subcellularLocation>
        <location evidence="1">Cell surface</location>
    </subcellularLocation>
</comment>
<keyword evidence="5" id="KW-1185">Reference proteome</keyword>
<dbReference type="RefSeq" id="WP_285932841.1">
    <property type="nucleotide sequence ID" value="NZ_JASTZU010000041.1"/>
</dbReference>
<dbReference type="NCBIfam" id="TIGR02532">
    <property type="entry name" value="IV_pilin_GFxxxE"/>
    <property type="match status" value="1"/>
</dbReference>
<name>A0ABT7L6R9_9BACI</name>
<dbReference type="Pfam" id="PF07963">
    <property type="entry name" value="N_methyl"/>
    <property type="match status" value="1"/>
</dbReference>
<proteinExistence type="predicted"/>
<dbReference type="SUPFAM" id="SSF54523">
    <property type="entry name" value="Pili subunits"/>
    <property type="match status" value="1"/>
</dbReference>
<keyword evidence="3" id="KW-0812">Transmembrane</keyword>
<dbReference type="InterPro" id="IPR012902">
    <property type="entry name" value="N_methyl_site"/>
</dbReference>
<comment type="caution">
    <text evidence="4">The sequence shown here is derived from an EMBL/GenBank/DDBJ whole genome shotgun (WGS) entry which is preliminary data.</text>
</comment>